<evidence type="ECO:0000313" key="3">
    <source>
        <dbReference type="Proteomes" id="UP000016923"/>
    </source>
</evidence>
<gene>
    <name evidence="2" type="ORF">F503_05406</name>
</gene>
<sequence length="83" mass="9164">MAQDDIENDINTTPEQSQPDGREDTETQASNKLANGYVYASMTADKMLQAGSSNWPMRVQDVSHGHRAFEARPARPSRGKAEV</sequence>
<dbReference type="AlphaFoldDB" id="S3CE37"/>
<dbReference type="HOGENOM" id="CLU_2543161_0_0_1"/>
<keyword evidence="3" id="KW-1185">Reference proteome</keyword>
<feature type="region of interest" description="Disordered" evidence="1">
    <location>
        <begin position="1"/>
        <end position="32"/>
    </location>
</feature>
<proteinExistence type="predicted"/>
<dbReference type="Proteomes" id="UP000016923">
    <property type="component" value="Unassembled WGS sequence"/>
</dbReference>
<organism evidence="2 3">
    <name type="scientific">Ophiostoma piceae (strain UAMH 11346)</name>
    <name type="common">Sap stain fungus</name>
    <dbReference type="NCBI Taxonomy" id="1262450"/>
    <lineage>
        <taxon>Eukaryota</taxon>
        <taxon>Fungi</taxon>
        <taxon>Dikarya</taxon>
        <taxon>Ascomycota</taxon>
        <taxon>Pezizomycotina</taxon>
        <taxon>Sordariomycetes</taxon>
        <taxon>Sordariomycetidae</taxon>
        <taxon>Ophiostomatales</taxon>
        <taxon>Ophiostomataceae</taxon>
        <taxon>Ophiostoma</taxon>
    </lineage>
</organism>
<feature type="compositionally biased region" description="Polar residues" evidence="1">
    <location>
        <begin position="9"/>
        <end position="19"/>
    </location>
</feature>
<feature type="region of interest" description="Disordered" evidence="1">
    <location>
        <begin position="64"/>
        <end position="83"/>
    </location>
</feature>
<evidence type="ECO:0000256" key="1">
    <source>
        <dbReference type="SAM" id="MobiDB-lite"/>
    </source>
</evidence>
<evidence type="ECO:0000313" key="2">
    <source>
        <dbReference type="EMBL" id="EPE10311.1"/>
    </source>
</evidence>
<reference evidence="2 3" key="1">
    <citation type="journal article" date="2013" name="BMC Genomics">
        <title>The genome and transcriptome of the pine saprophyte Ophiostoma piceae, and a comparison with the bark beetle-associated pine pathogen Grosmannia clavigera.</title>
        <authorList>
            <person name="Haridas S."/>
            <person name="Wang Y."/>
            <person name="Lim L."/>
            <person name="Massoumi Alamouti S."/>
            <person name="Jackman S."/>
            <person name="Docking R."/>
            <person name="Robertson G."/>
            <person name="Birol I."/>
            <person name="Bohlmann J."/>
            <person name="Breuil C."/>
        </authorList>
    </citation>
    <scope>NUCLEOTIDE SEQUENCE [LARGE SCALE GENOMIC DNA]</scope>
    <source>
        <strain evidence="2 3">UAMH 11346</strain>
    </source>
</reference>
<dbReference type="EMBL" id="KE148146">
    <property type="protein sequence ID" value="EPE10311.1"/>
    <property type="molecule type" value="Genomic_DNA"/>
</dbReference>
<dbReference type="VEuPathDB" id="FungiDB:F503_05406"/>
<accession>S3CE37</accession>
<protein>
    <submittedName>
        <fullName evidence="2">Uncharacterized protein</fullName>
    </submittedName>
</protein>
<name>S3CE37_OPHP1</name>